<keyword evidence="2" id="KW-1185">Reference proteome</keyword>
<reference evidence="1 2" key="1">
    <citation type="submission" date="2018-07" db="EMBL/GenBank/DDBJ databases">
        <title>Complete genome sequence of Psychrobacillus sp. PB01, isolated from iceberg, and comparative genome analysis of Psychrobacillus strains.</title>
        <authorList>
            <person name="Lee P.C."/>
        </authorList>
    </citation>
    <scope>NUCLEOTIDE SEQUENCE [LARGE SCALE GENOMIC DNA]</scope>
    <source>
        <strain evidence="1 2">PB01</strain>
    </source>
</reference>
<name>A0A5J6SQX0_9BACI</name>
<protein>
    <submittedName>
        <fullName evidence="1">Uncharacterized protein</fullName>
    </submittedName>
</protein>
<gene>
    <name evidence="1" type="ORF">PB01_17000</name>
</gene>
<dbReference type="Proteomes" id="UP000325517">
    <property type="component" value="Chromosome"/>
</dbReference>
<dbReference type="AlphaFoldDB" id="A0A5J6SQX0"/>
<sequence length="299" mass="35535">MKISKIEVDNIKRFQQLIKEEISFPEYLKKRGLSKYDNLKELKYIVNNNQYLLDGFLSIISIGLRCRVMKGLFDLIDDEIELFIDFSSSQISDFIRKNLEYNRESQVISQRTTSQEMIYDLAIVLDLPSRYLENTSAEYEMINSFTEYKTSKIKKMNLNGLIGEILFEMNQTSRLKRRIFGVKIKNNFFDAGNSRHLFARVDIRENFFTIEMHLVNKANINYPELKKLEESVGMKSEIFIRDAFLRTNQKLCILISIEDNKDQNIVYLNKDLLWRNVLFEMKDEELTKLMEEKEINIIF</sequence>
<dbReference type="RefSeq" id="WP_151701253.1">
    <property type="nucleotide sequence ID" value="NZ_CP031223.1"/>
</dbReference>
<dbReference type="OrthoDB" id="10014869at2"/>
<organism evidence="1 2">
    <name type="scientific">Psychrobacillus glaciei</name>
    <dbReference type="NCBI Taxonomy" id="2283160"/>
    <lineage>
        <taxon>Bacteria</taxon>
        <taxon>Bacillati</taxon>
        <taxon>Bacillota</taxon>
        <taxon>Bacilli</taxon>
        <taxon>Bacillales</taxon>
        <taxon>Bacillaceae</taxon>
        <taxon>Psychrobacillus</taxon>
    </lineage>
</organism>
<accession>A0A5J6SQX0</accession>
<evidence type="ECO:0000313" key="1">
    <source>
        <dbReference type="EMBL" id="QFG00366.1"/>
    </source>
</evidence>
<dbReference type="EMBL" id="CP031223">
    <property type="protein sequence ID" value="QFG00366.1"/>
    <property type="molecule type" value="Genomic_DNA"/>
</dbReference>
<proteinExistence type="predicted"/>
<dbReference type="KEGG" id="psyo:PB01_17000"/>
<evidence type="ECO:0000313" key="2">
    <source>
        <dbReference type="Proteomes" id="UP000325517"/>
    </source>
</evidence>